<feature type="non-terminal residue" evidence="2">
    <location>
        <position position="271"/>
    </location>
</feature>
<accession>A0A9N9KC64</accession>
<protein>
    <submittedName>
        <fullName evidence="2">1323_t:CDS:1</fullName>
    </submittedName>
</protein>
<name>A0A9N9KC64_9GLOM</name>
<dbReference type="EMBL" id="CAJVQA010049420">
    <property type="protein sequence ID" value="CAG8820585.1"/>
    <property type="molecule type" value="Genomic_DNA"/>
</dbReference>
<feature type="domain" description="Rab3GAP regulatory subunit C-terminal" evidence="1">
    <location>
        <begin position="22"/>
        <end position="244"/>
    </location>
</feature>
<feature type="non-terminal residue" evidence="2">
    <location>
        <position position="1"/>
    </location>
</feature>
<dbReference type="Pfam" id="PF14656">
    <property type="entry name" value="RAB3GAP2_C"/>
    <property type="match status" value="1"/>
</dbReference>
<evidence type="ECO:0000313" key="3">
    <source>
        <dbReference type="Proteomes" id="UP000789759"/>
    </source>
</evidence>
<proteinExistence type="predicted"/>
<organism evidence="2 3">
    <name type="scientific">Cetraspora pellucida</name>
    <dbReference type="NCBI Taxonomy" id="1433469"/>
    <lineage>
        <taxon>Eukaryota</taxon>
        <taxon>Fungi</taxon>
        <taxon>Fungi incertae sedis</taxon>
        <taxon>Mucoromycota</taxon>
        <taxon>Glomeromycotina</taxon>
        <taxon>Glomeromycetes</taxon>
        <taxon>Diversisporales</taxon>
        <taxon>Gigasporaceae</taxon>
        <taxon>Cetraspora</taxon>
    </lineage>
</organism>
<dbReference type="OrthoDB" id="360390at2759"/>
<dbReference type="AlphaFoldDB" id="A0A9N9KC64"/>
<evidence type="ECO:0000259" key="1">
    <source>
        <dbReference type="Pfam" id="PF14656"/>
    </source>
</evidence>
<dbReference type="Proteomes" id="UP000789759">
    <property type="component" value="Unassembled WGS sequence"/>
</dbReference>
<comment type="caution">
    <text evidence="2">The sequence shown here is derived from an EMBL/GenBank/DDBJ whole genome shotgun (WGS) entry which is preliminary data.</text>
</comment>
<keyword evidence="3" id="KW-1185">Reference proteome</keyword>
<dbReference type="InterPro" id="IPR029257">
    <property type="entry name" value="RAB3GAP2_C"/>
</dbReference>
<reference evidence="2" key="1">
    <citation type="submission" date="2021-06" db="EMBL/GenBank/DDBJ databases">
        <authorList>
            <person name="Kallberg Y."/>
            <person name="Tangrot J."/>
            <person name="Rosling A."/>
        </authorList>
    </citation>
    <scope>NUCLEOTIDE SEQUENCE</scope>
    <source>
        <strain evidence="2">FL966</strain>
    </source>
</reference>
<sequence>ESDAGNVSQPHISCIYRGWLACQLFKKDGTNIGLLEFAVSQAKKINDPLLKNAFLYLIWHKICQEQASSIMTLIEKARKAPKDQLCVKNCGISHETIELFLSCVKILFESFVWEPNKPLYINNILEAVEPILELPSDVNQDKNQYLNDAFGTMIKEFVIIKNSANNKILSRNLVDQHLILIQVLLLIFKIEVRMVRPSKLFDPDVSFFSHLFMEINDVKTKASNQRIMEEQMSFIKKLIEKSSNCYSDILLLADKFGLNQNEIKEFWQNKY</sequence>
<gene>
    <name evidence="2" type="ORF">CPELLU_LOCUS19648</name>
</gene>
<evidence type="ECO:0000313" key="2">
    <source>
        <dbReference type="EMBL" id="CAG8820585.1"/>
    </source>
</evidence>